<evidence type="ECO:0000313" key="2">
    <source>
        <dbReference type="EMBL" id="KAF2690278.1"/>
    </source>
</evidence>
<name>A0A6G1JIK5_9PLEO</name>
<reference evidence="2" key="1">
    <citation type="journal article" date="2020" name="Stud. Mycol.">
        <title>101 Dothideomycetes genomes: a test case for predicting lifestyles and emergence of pathogens.</title>
        <authorList>
            <person name="Haridas S."/>
            <person name="Albert R."/>
            <person name="Binder M."/>
            <person name="Bloem J."/>
            <person name="Labutti K."/>
            <person name="Salamov A."/>
            <person name="Andreopoulos B."/>
            <person name="Baker S."/>
            <person name="Barry K."/>
            <person name="Bills G."/>
            <person name="Bluhm B."/>
            <person name="Cannon C."/>
            <person name="Castanera R."/>
            <person name="Culley D."/>
            <person name="Daum C."/>
            <person name="Ezra D."/>
            <person name="Gonzalez J."/>
            <person name="Henrissat B."/>
            <person name="Kuo A."/>
            <person name="Liang C."/>
            <person name="Lipzen A."/>
            <person name="Lutzoni F."/>
            <person name="Magnuson J."/>
            <person name="Mondo S."/>
            <person name="Nolan M."/>
            <person name="Ohm R."/>
            <person name="Pangilinan J."/>
            <person name="Park H.-J."/>
            <person name="Ramirez L."/>
            <person name="Alfaro M."/>
            <person name="Sun H."/>
            <person name="Tritt A."/>
            <person name="Yoshinaga Y."/>
            <person name="Zwiers L.-H."/>
            <person name="Turgeon B."/>
            <person name="Goodwin S."/>
            <person name="Spatafora J."/>
            <person name="Crous P."/>
            <person name="Grigoriev I."/>
        </authorList>
    </citation>
    <scope>NUCLEOTIDE SEQUENCE</scope>
    <source>
        <strain evidence="2">CBS 122367</strain>
    </source>
</reference>
<dbReference type="Proteomes" id="UP000799291">
    <property type="component" value="Unassembled WGS sequence"/>
</dbReference>
<dbReference type="EMBL" id="MU005571">
    <property type="protein sequence ID" value="KAF2690278.1"/>
    <property type="molecule type" value="Genomic_DNA"/>
</dbReference>
<feature type="compositionally biased region" description="Polar residues" evidence="1">
    <location>
        <begin position="27"/>
        <end position="47"/>
    </location>
</feature>
<protein>
    <submittedName>
        <fullName evidence="2">Uncharacterized protein</fullName>
    </submittedName>
</protein>
<evidence type="ECO:0000313" key="3">
    <source>
        <dbReference type="Proteomes" id="UP000799291"/>
    </source>
</evidence>
<accession>A0A6G1JIK5</accession>
<dbReference type="AlphaFoldDB" id="A0A6G1JIK5"/>
<organism evidence="2 3">
    <name type="scientific">Lentithecium fluviatile CBS 122367</name>
    <dbReference type="NCBI Taxonomy" id="1168545"/>
    <lineage>
        <taxon>Eukaryota</taxon>
        <taxon>Fungi</taxon>
        <taxon>Dikarya</taxon>
        <taxon>Ascomycota</taxon>
        <taxon>Pezizomycotina</taxon>
        <taxon>Dothideomycetes</taxon>
        <taxon>Pleosporomycetidae</taxon>
        <taxon>Pleosporales</taxon>
        <taxon>Massarineae</taxon>
        <taxon>Lentitheciaceae</taxon>
        <taxon>Lentithecium</taxon>
    </lineage>
</organism>
<dbReference type="OrthoDB" id="5141181at2759"/>
<keyword evidence="3" id="KW-1185">Reference proteome</keyword>
<sequence length="179" mass="19880">MTKPPKLHREIAQPLRVAYEFVARLTGRNQDSQRSRPRSSTKPNMPDQNIVVEELAPGALQELQDRADLIRNGTYQASGTEGYALRSENEQLVERFPKPEKSETRITAIRVDKLAKLPVKKGATVILIPLNTDDGTIPKIHNEALAFGKYAEVTAAAPMELAIEGSFHSLLLLRQAVND</sequence>
<proteinExistence type="predicted"/>
<evidence type="ECO:0000256" key="1">
    <source>
        <dbReference type="SAM" id="MobiDB-lite"/>
    </source>
</evidence>
<feature type="region of interest" description="Disordered" evidence="1">
    <location>
        <begin position="26"/>
        <end position="49"/>
    </location>
</feature>
<gene>
    <name evidence="2" type="ORF">K458DRAFT_101052</name>
</gene>